<gene>
    <name evidence="1" type="ORF">Scani_32080</name>
</gene>
<evidence type="ECO:0000313" key="1">
    <source>
        <dbReference type="EMBL" id="GFE06940.1"/>
    </source>
</evidence>
<protein>
    <submittedName>
        <fullName evidence="1">Uncharacterized protein</fullName>
    </submittedName>
</protein>
<organism evidence="1 2">
    <name type="scientific">Streptomyces caniferus</name>
    <dbReference type="NCBI Taxonomy" id="285557"/>
    <lineage>
        <taxon>Bacteria</taxon>
        <taxon>Bacillati</taxon>
        <taxon>Actinomycetota</taxon>
        <taxon>Actinomycetes</taxon>
        <taxon>Kitasatosporales</taxon>
        <taxon>Streptomycetaceae</taxon>
        <taxon>Streptomyces</taxon>
    </lineage>
</organism>
<sequence length="43" mass="4623">MHCMEPGEASDRAAGKAASQLRKGVLEYCVLALMREASGEAER</sequence>
<dbReference type="EMBL" id="BLIN01000003">
    <property type="protein sequence ID" value="GFE06940.1"/>
    <property type="molecule type" value="Genomic_DNA"/>
</dbReference>
<evidence type="ECO:0000313" key="2">
    <source>
        <dbReference type="Proteomes" id="UP000435837"/>
    </source>
</evidence>
<dbReference type="Proteomes" id="UP000435837">
    <property type="component" value="Unassembled WGS sequence"/>
</dbReference>
<reference evidence="1 2" key="1">
    <citation type="submission" date="2019-12" db="EMBL/GenBank/DDBJ databases">
        <title>Whole genome shotgun sequence of Streptomyces caniferus NBRC 15389.</title>
        <authorList>
            <person name="Ichikawa N."/>
            <person name="Kimura A."/>
            <person name="Kitahashi Y."/>
            <person name="Komaki H."/>
            <person name="Tamura T."/>
        </authorList>
    </citation>
    <scope>NUCLEOTIDE SEQUENCE [LARGE SCALE GENOMIC DNA]</scope>
    <source>
        <strain evidence="1 2">NBRC 15389</strain>
    </source>
</reference>
<proteinExistence type="predicted"/>
<comment type="caution">
    <text evidence="1">The sequence shown here is derived from an EMBL/GenBank/DDBJ whole genome shotgun (WGS) entry which is preliminary data.</text>
</comment>
<dbReference type="AlphaFoldDB" id="A0A640S6Y0"/>
<accession>A0A640S6Y0</accession>
<name>A0A640S6Y0_9ACTN</name>